<keyword evidence="5" id="KW-0472">Membrane</keyword>
<keyword evidence="4" id="KW-0732">Signal</keyword>
<dbReference type="RefSeq" id="WP_249863218.1">
    <property type="nucleotide sequence ID" value="NZ_CP027059.1"/>
</dbReference>
<evidence type="ECO:0000256" key="6">
    <source>
        <dbReference type="ARBA" id="ARBA00023139"/>
    </source>
</evidence>
<dbReference type="PANTHER" id="PTHR35789:SF1">
    <property type="entry name" value="SPORE GERMINATION PROTEIN B3"/>
    <property type="match status" value="1"/>
</dbReference>
<dbReference type="InterPro" id="IPR057336">
    <property type="entry name" value="GerAC_N"/>
</dbReference>
<sequence length="384" mass="43939">MNRFIRAGAAVLLLFLLTGCWDRLEIEERIFVLAVSVDKGKTRHQGLSDYDLTVQLAEPKALSGKTPSNNVQPVWNVSVTGPSLFDCMRTLATRVARVPFYEHLQVVIISEELAKEGVERPMDLFLRDHELRRKTSLIITEGKAKDVLKVHHKLIPVTGMYLSRLTKESILKTAKMPRHSTIGTFSSNYRANRNSVLTRVEPHKNQVKMAGGAVLNKDKFVGWLEDSDIRGYRWVVGSVQAGNYVVVNSGENSKLEHPVNHTTYEVKNMRSIIKPGVRNGKPYFNVLIRSEGHVGEDGLTSNPTNDEIKKIEKMLNLQIKKDTQRIVRKMQKPFGLDIFGFGEQMRRHEHAYWKRYEKEWDDIFKTAEVDIHVDTSIRRIGHVK</sequence>
<dbReference type="NCBIfam" id="TIGR02887">
    <property type="entry name" value="spore_ger_x_C"/>
    <property type="match status" value="1"/>
</dbReference>
<evidence type="ECO:0000256" key="1">
    <source>
        <dbReference type="ARBA" id="ARBA00004635"/>
    </source>
</evidence>
<feature type="domain" description="Spore germination protein N-terminal" evidence="9">
    <location>
        <begin position="22"/>
        <end position="201"/>
    </location>
</feature>
<accession>A0ABY4RE61</accession>
<organism evidence="10 11">
    <name type="scientific">Paenibacillus konkukensis</name>
    <dbReference type="NCBI Taxonomy" id="2020716"/>
    <lineage>
        <taxon>Bacteria</taxon>
        <taxon>Bacillati</taxon>
        <taxon>Bacillota</taxon>
        <taxon>Bacilli</taxon>
        <taxon>Bacillales</taxon>
        <taxon>Paenibacillaceae</taxon>
        <taxon>Paenibacillus</taxon>
    </lineage>
</organism>
<evidence type="ECO:0000256" key="7">
    <source>
        <dbReference type="ARBA" id="ARBA00023288"/>
    </source>
</evidence>
<evidence type="ECO:0000256" key="3">
    <source>
        <dbReference type="ARBA" id="ARBA00022544"/>
    </source>
</evidence>
<evidence type="ECO:0000256" key="5">
    <source>
        <dbReference type="ARBA" id="ARBA00023136"/>
    </source>
</evidence>
<evidence type="ECO:0000259" key="9">
    <source>
        <dbReference type="Pfam" id="PF25198"/>
    </source>
</evidence>
<keyword evidence="11" id="KW-1185">Reference proteome</keyword>
<dbReference type="Proteomes" id="UP001057134">
    <property type="component" value="Chromosome"/>
</dbReference>
<comment type="similarity">
    <text evidence="2">Belongs to the GerABKC lipoprotein family.</text>
</comment>
<evidence type="ECO:0000313" key="10">
    <source>
        <dbReference type="EMBL" id="UQZ80946.1"/>
    </source>
</evidence>
<keyword evidence="3" id="KW-0309">Germination</keyword>
<dbReference type="Gene3D" id="3.30.300.210">
    <property type="entry name" value="Nutrient germinant receptor protein C, domain 3"/>
    <property type="match status" value="1"/>
</dbReference>
<dbReference type="InterPro" id="IPR046953">
    <property type="entry name" value="Spore_GerAC-like_C"/>
</dbReference>
<evidence type="ECO:0000256" key="4">
    <source>
        <dbReference type="ARBA" id="ARBA00022729"/>
    </source>
</evidence>
<evidence type="ECO:0000256" key="2">
    <source>
        <dbReference type="ARBA" id="ARBA00007886"/>
    </source>
</evidence>
<keyword evidence="7" id="KW-0449">Lipoprotein</keyword>
<feature type="domain" description="Spore germination GerAC-like C-terminal" evidence="8">
    <location>
        <begin position="211"/>
        <end position="381"/>
    </location>
</feature>
<dbReference type="InterPro" id="IPR008844">
    <property type="entry name" value="Spore_GerAC-like"/>
</dbReference>
<keyword evidence="6" id="KW-0564">Palmitate</keyword>
<name>A0ABY4RE61_9BACL</name>
<protein>
    <submittedName>
        <fullName evidence="10">Spore germination protein B3</fullName>
    </submittedName>
</protein>
<evidence type="ECO:0000313" key="11">
    <source>
        <dbReference type="Proteomes" id="UP001057134"/>
    </source>
</evidence>
<dbReference type="PROSITE" id="PS51257">
    <property type="entry name" value="PROKAR_LIPOPROTEIN"/>
    <property type="match status" value="1"/>
</dbReference>
<reference evidence="10" key="2">
    <citation type="journal article" date="2021" name="J Anim Sci Technol">
        <title>Complete genome sequence of Paenibacillus konkukensis sp. nov. SK3146 as a potential probiotic strain.</title>
        <authorList>
            <person name="Jung H.I."/>
            <person name="Park S."/>
            <person name="Niu K.M."/>
            <person name="Lee S.W."/>
            <person name="Kothari D."/>
            <person name="Yi K.J."/>
            <person name="Kim S.K."/>
        </authorList>
    </citation>
    <scope>NUCLEOTIDE SEQUENCE</scope>
    <source>
        <strain evidence="10">SK3146</strain>
    </source>
</reference>
<evidence type="ECO:0000259" key="8">
    <source>
        <dbReference type="Pfam" id="PF05504"/>
    </source>
</evidence>
<dbReference type="EMBL" id="CP027059">
    <property type="protein sequence ID" value="UQZ80946.1"/>
    <property type="molecule type" value="Genomic_DNA"/>
</dbReference>
<dbReference type="Pfam" id="PF05504">
    <property type="entry name" value="Spore_GerAC"/>
    <property type="match status" value="1"/>
</dbReference>
<proteinExistence type="inferred from homology"/>
<dbReference type="Pfam" id="PF25198">
    <property type="entry name" value="Spore_GerAC_N"/>
    <property type="match status" value="1"/>
</dbReference>
<reference evidence="10" key="1">
    <citation type="submission" date="2018-02" db="EMBL/GenBank/DDBJ databases">
        <authorList>
            <person name="Kim S.-K."/>
            <person name="Jung H.-I."/>
            <person name="Lee S.-W."/>
        </authorList>
    </citation>
    <scope>NUCLEOTIDE SEQUENCE</scope>
    <source>
        <strain evidence="10">SK3146</strain>
    </source>
</reference>
<dbReference type="PANTHER" id="PTHR35789">
    <property type="entry name" value="SPORE GERMINATION PROTEIN B3"/>
    <property type="match status" value="1"/>
</dbReference>
<comment type="subcellular location">
    <subcellularLocation>
        <location evidence="1">Membrane</location>
        <topology evidence="1">Lipid-anchor</topology>
    </subcellularLocation>
</comment>
<gene>
    <name evidence="10" type="primary">gerBC_2</name>
    <name evidence="10" type="ORF">SK3146_00102</name>
</gene>
<dbReference type="InterPro" id="IPR038501">
    <property type="entry name" value="Spore_GerAC_C_sf"/>
</dbReference>